<evidence type="ECO:0000256" key="2">
    <source>
        <dbReference type="SAM" id="Phobius"/>
    </source>
</evidence>
<evidence type="ECO:0000313" key="3">
    <source>
        <dbReference type="EMBL" id="AGO82350.1"/>
    </source>
</evidence>
<accession>S4VSG7</accession>
<sequence length="166" mass="17145">MEIFAPDPVDQMAARVRARWSAADRRRAHAAWWCADTATVPRTPPAVLMGALAGEFDAYAAHRRAADCATALPGAACEQGPTREVAAGRAVADAAATTTPTAPRADHRRLWVALAVGIVAVLLVLLLVGLALGPAWRAQNQHNAADGGDEDHAGGDDDDGAALVAA</sequence>
<keyword evidence="2" id="KW-0812">Transmembrane</keyword>
<gene>
    <name evidence="3" type="ORF">pdul_cds_338</name>
</gene>
<dbReference type="Proteomes" id="UP000201566">
    <property type="component" value="Segment"/>
</dbReference>
<feature type="transmembrane region" description="Helical" evidence="2">
    <location>
        <begin position="110"/>
        <end position="132"/>
    </location>
</feature>
<evidence type="ECO:0000256" key="1">
    <source>
        <dbReference type="SAM" id="MobiDB-lite"/>
    </source>
</evidence>
<dbReference type="RefSeq" id="YP_008319019.1">
    <property type="nucleotide sequence ID" value="NC_021858.1"/>
</dbReference>
<evidence type="ECO:0000313" key="4">
    <source>
        <dbReference type="Proteomes" id="UP000201566"/>
    </source>
</evidence>
<dbReference type="KEGG" id="vg:16511912"/>
<keyword evidence="2" id="KW-1133">Transmembrane helix</keyword>
<proteinExistence type="predicted"/>
<protein>
    <submittedName>
        <fullName evidence="3">Uncharacterized protein</fullName>
    </submittedName>
</protein>
<reference evidence="3 4" key="1">
    <citation type="journal article" date="2013" name="Science">
        <title>Pandoraviruses: amoeba viruses with genomes up to 2.5 Mb reaching that of parasitic eukaryotes.</title>
        <authorList>
            <person name="Philippe N."/>
            <person name="Legendre M."/>
            <person name="Doutre G."/>
            <person name="Coute Y."/>
            <person name="Poirot O."/>
            <person name="Lescot M."/>
            <person name="Arslan D."/>
            <person name="Seltzer V."/>
            <person name="Bertaux L."/>
            <person name="Bruley C."/>
            <person name="Garin J."/>
            <person name="Claverie J.M."/>
            <person name="Abergel C."/>
        </authorList>
    </citation>
    <scope>NUCLEOTIDE SEQUENCE [LARGE SCALE GENOMIC DNA]</scope>
    <source>
        <strain evidence="3">Melbourne</strain>
    </source>
</reference>
<keyword evidence="2" id="KW-0472">Membrane</keyword>
<organism evidence="3 4">
    <name type="scientific">Pandoravirus dulcis</name>
    <dbReference type="NCBI Taxonomy" id="1349409"/>
    <lineage>
        <taxon>Viruses</taxon>
        <taxon>Pandoravirus</taxon>
    </lineage>
</organism>
<dbReference type="EMBL" id="KC977570">
    <property type="protein sequence ID" value="AGO82350.1"/>
    <property type="molecule type" value="Genomic_DNA"/>
</dbReference>
<name>S4VSG7_9VIRU</name>
<feature type="region of interest" description="Disordered" evidence="1">
    <location>
        <begin position="141"/>
        <end position="166"/>
    </location>
</feature>
<dbReference type="GeneID" id="16511912"/>